<organism evidence="10 11">
    <name type="scientific">Solirubrobacter ginsenosidimutans</name>
    <dbReference type="NCBI Taxonomy" id="490573"/>
    <lineage>
        <taxon>Bacteria</taxon>
        <taxon>Bacillati</taxon>
        <taxon>Actinomycetota</taxon>
        <taxon>Thermoleophilia</taxon>
        <taxon>Solirubrobacterales</taxon>
        <taxon>Solirubrobacteraceae</taxon>
        <taxon>Solirubrobacter</taxon>
    </lineage>
</organism>
<dbReference type="InterPro" id="IPR015424">
    <property type="entry name" value="PyrdxlP-dep_Trfase"/>
</dbReference>
<dbReference type="EMBL" id="JAPDOD010000008">
    <property type="protein sequence ID" value="MDA0161013.1"/>
    <property type="molecule type" value="Genomic_DNA"/>
</dbReference>
<dbReference type="GO" id="GO:0004760">
    <property type="term" value="F:L-serine-pyruvate transaminase activity"/>
    <property type="evidence" value="ECO:0007669"/>
    <property type="project" value="TreeGrafter"/>
</dbReference>
<feature type="domain" description="Aminotransferase class V" evidence="9">
    <location>
        <begin position="50"/>
        <end position="274"/>
    </location>
</feature>
<keyword evidence="10" id="KW-0808">Transferase</keyword>
<dbReference type="PIRSF" id="PIRSF000524">
    <property type="entry name" value="SPT"/>
    <property type="match status" value="1"/>
</dbReference>
<dbReference type="InterPro" id="IPR000192">
    <property type="entry name" value="Aminotrans_V_dom"/>
</dbReference>
<evidence type="ECO:0000313" key="10">
    <source>
        <dbReference type="EMBL" id="MDA0161013.1"/>
    </source>
</evidence>
<keyword evidence="10" id="KW-0032">Aminotransferase</keyword>
<dbReference type="AlphaFoldDB" id="A0A9X3MTK4"/>
<dbReference type="GO" id="GO:0019265">
    <property type="term" value="P:glycine biosynthetic process, by transamination of glyoxylate"/>
    <property type="evidence" value="ECO:0007669"/>
    <property type="project" value="TreeGrafter"/>
</dbReference>
<comment type="caution">
    <text evidence="10">The sequence shown here is derived from an EMBL/GenBank/DDBJ whole genome shotgun (WGS) entry which is preliminary data.</text>
</comment>
<evidence type="ECO:0000256" key="2">
    <source>
        <dbReference type="ARBA" id="ARBA00009236"/>
    </source>
</evidence>
<proteinExistence type="inferred from homology"/>
<accession>A0A9X3MTK4</accession>
<dbReference type="PANTHER" id="PTHR21152:SF40">
    <property type="entry name" value="ALANINE--GLYOXYLATE AMINOTRANSFERASE"/>
    <property type="match status" value="1"/>
</dbReference>
<evidence type="ECO:0000256" key="5">
    <source>
        <dbReference type="ARBA" id="ARBA00054899"/>
    </source>
</evidence>
<evidence type="ECO:0000256" key="8">
    <source>
        <dbReference type="PIRSR" id="PIRSR000524-50"/>
    </source>
</evidence>
<evidence type="ECO:0000256" key="7">
    <source>
        <dbReference type="PIRSR" id="PIRSR000524-1"/>
    </source>
</evidence>
<evidence type="ECO:0000256" key="1">
    <source>
        <dbReference type="ARBA" id="ARBA00001933"/>
    </source>
</evidence>
<dbReference type="Proteomes" id="UP001149140">
    <property type="component" value="Unassembled WGS sequence"/>
</dbReference>
<feature type="modified residue" description="N6-(pyridoxal phosphate)lysine" evidence="8">
    <location>
        <position position="184"/>
    </location>
</feature>
<keyword evidence="11" id="KW-1185">Reference proteome</keyword>
<evidence type="ECO:0000256" key="6">
    <source>
        <dbReference type="ARBA" id="ARBA00079151"/>
    </source>
</evidence>
<dbReference type="Gene3D" id="3.40.640.10">
    <property type="entry name" value="Type I PLP-dependent aspartate aminotransferase-like (Major domain)"/>
    <property type="match status" value="1"/>
</dbReference>
<evidence type="ECO:0000259" key="9">
    <source>
        <dbReference type="Pfam" id="PF00266"/>
    </source>
</evidence>
<keyword evidence="4 8" id="KW-0663">Pyridoxal phosphate</keyword>
<dbReference type="InterPro" id="IPR024169">
    <property type="entry name" value="SP_NH2Trfase/AEP_transaminase"/>
</dbReference>
<sequence>MLQIPGPTNVPDRVLRAIDAPTIDHRGPDFAELGLEVLEGLRTVCRTDGQIVVYPASGTGAWEAALVNTLSPGDKVIACETGHFATLWRAMAARLGLEVVWLEGDWRHGADPERIADALDDDVRAVMVVHNETSTGVTSRIADVRAALGDHDALLLVDTISSLASIDYRHDEWGVDVTVAGSQKGLMLPAGLSFNAVSEKALEAAKAARMPRSYWDWAPIIAANANGYWPYTSATNLLYGLREALQILLREEGLEHVFARHARHAAATRAAVAGWGLEVLALDERELSNSLTAVVCGGSDEVRRVILERFDMSLGAGLGRLADEVFRIGHLGDFNDLMLAGTLSGVQMGLKLAGHDVGDGVGAALELLAA</sequence>
<protein>
    <recommendedName>
        <fullName evidence="6">Tritium exchange subunit</fullName>
    </recommendedName>
</protein>
<name>A0A9X3MTK4_9ACTN</name>
<comment type="function">
    <text evidence="5">Soluble hydrogenase catalyzes both production and consumption of hydrogen from suitable artificial electron donors or acceptors. This subunit catalyzes the tritium-exchange activity.</text>
</comment>
<dbReference type="InterPro" id="IPR015422">
    <property type="entry name" value="PyrdxlP-dep_Trfase_small"/>
</dbReference>
<feature type="binding site" evidence="7">
    <location>
        <position position="327"/>
    </location>
    <ligand>
        <name>substrate</name>
    </ligand>
</feature>
<comment type="subunit">
    <text evidence="3">Heterodimer of a large and a small subunit.</text>
</comment>
<evidence type="ECO:0000256" key="3">
    <source>
        <dbReference type="ARBA" id="ARBA00011771"/>
    </source>
</evidence>
<dbReference type="SUPFAM" id="SSF53383">
    <property type="entry name" value="PLP-dependent transferases"/>
    <property type="match status" value="1"/>
</dbReference>
<reference evidence="10" key="1">
    <citation type="submission" date="2022-10" db="EMBL/GenBank/DDBJ databases">
        <title>The WGS of Solirubrobacter ginsenosidimutans DSM 21036.</title>
        <authorList>
            <person name="Jiang Z."/>
        </authorList>
    </citation>
    <scope>NUCLEOTIDE SEQUENCE</scope>
    <source>
        <strain evidence="10">DSM 21036</strain>
    </source>
</reference>
<dbReference type="GO" id="GO:0008453">
    <property type="term" value="F:alanine-glyoxylate transaminase activity"/>
    <property type="evidence" value="ECO:0007669"/>
    <property type="project" value="TreeGrafter"/>
</dbReference>
<dbReference type="Gene3D" id="3.90.1150.10">
    <property type="entry name" value="Aspartate Aminotransferase, domain 1"/>
    <property type="match status" value="1"/>
</dbReference>
<dbReference type="Pfam" id="PF00266">
    <property type="entry name" value="Aminotran_5"/>
    <property type="match status" value="1"/>
</dbReference>
<dbReference type="PANTHER" id="PTHR21152">
    <property type="entry name" value="AMINOTRANSFERASE CLASS V"/>
    <property type="match status" value="1"/>
</dbReference>
<dbReference type="InterPro" id="IPR015421">
    <property type="entry name" value="PyrdxlP-dep_Trfase_major"/>
</dbReference>
<comment type="cofactor">
    <cofactor evidence="1 8">
        <name>pyridoxal 5'-phosphate</name>
        <dbReference type="ChEBI" id="CHEBI:597326"/>
    </cofactor>
</comment>
<evidence type="ECO:0000256" key="4">
    <source>
        <dbReference type="ARBA" id="ARBA00022898"/>
    </source>
</evidence>
<comment type="similarity">
    <text evidence="2">Belongs to the class-V pyridoxal-phosphate-dependent aminotransferase family.</text>
</comment>
<dbReference type="FunFam" id="3.40.640.10:FF:000054">
    <property type="entry name" value="Serine--glyoxylate aminotransferase"/>
    <property type="match status" value="1"/>
</dbReference>
<evidence type="ECO:0000313" key="11">
    <source>
        <dbReference type="Proteomes" id="UP001149140"/>
    </source>
</evidence>
<gene>
    <name evidence="10" type="ORF">OM076_12110</name>
</gene>